<keyword evidence="2" id="KW-0812">Transmembrane</keyword>
<evidence type="ECO:0000256" key="2">
    <source>
        <dbReference type="SAM" id="Phobius"/>
    </source>
</evidence>
<feature type="transmembrane region" description="Helical" evidence="2">
    <location>
        <begin position="118"/>
        <end position="136"/>
    </location>
</feature>
<feature type="transmembrane region" description="Helical" evidence="2">
    <location>
        <begin position="142"/>
        <end position="161"/>
    </location>
</feature>
<dbReference type="InterPro" id="IPR019284">
    <property type="entry name" value="RP532"/>
</dbReference>
<proteinExistence type="predicted"/>
<sequence>GVASYAWQAKGNGIRARRRGGPSAEKPLVGPPSPVLPIDDKTSERSIAPPPNSQVSVTHQAWHFSSPFLPPEILASYEQVVPGSAERFISLVERQTDHRIAVEKAVTDADNKRANNGVVAAFTIVMTAIVAGTVAACFGQPWAGGVIATTGIATIAGAFIYGTRTRASERKEKAAIMMGQQQAQQATEQPQQIPQQPQ</sequence>
<keyword evidence="2" id="KW-1133">Transmembrane helix</keyword>
<dbReference type="AlphaFoldDB" id="A0A0F9D295"/>
<feature type="compositionally biased region" description="Low complexity" evidence="1">
    <location>
        <begin position="180"/>
        <end position="198"/>
    </location>
</feature>
<feature type="region of interest" description="Disordered" evidence="1">
    <location>
        <begin position="173"/>
        <end position="198"/>
    </location>
</feature>
<gene>
    <name evidence="3" type="ORF">LCGC14_2598440</name>
</gene>
<comment type="caution">
    <text evidence="3">The sequence shown here is derived from an EMBL/GenBank/DDBJ whole genome shotgun (WGS) entry which is preliminary data.</text>
</comment>
<organism evidence="3">
    <name type="scientific">marine sediment metagenome</name>
    <dbReference type="NCBI Taxonomy" id="412755"/>
    <lineage>
        <taxon>unclassified sequences</taxon>
        <taxon>metagenomes</taxon>
        <taxon>ecological metagenomes</taxon>
    </lineage>
</organism>
<dbReference type="Pfam" id="PF10097">
    <property type="entry name" value="DUF2335"/>
    <property type="match status" value="1"/>
</dbReference>
<feature type="region of interest" description="Disordered" evidence="1">
    <location>
        <begin position="1"/>
        <end position="54"/>
    </location>
</feature>
<protein>
    <recommendedName>
        <fullName evidence="4">DUF2335 domain-containing protein</fullName>
    </recommendedName>
</protein>
<reference evidence="3" key="1">
    <citation type="journal article" date="2015" name="Nature">
        <title>Complex archaea that bridge the gap between prokaryotes and eukaryotes.</title>
        <authorList>
            <person name="Spang A."/>
            <person name="Saw J.H."/>
            <person name="Jorgensen S.L."/>
            <person name="Zaremba-Niedzwiedzka K."/>
            <person name="Martijn J."/>
            <person name="Lind A.E."/>
            <person name="van Eijk R."/>
            <person name="Schleper C."/>
            <person name="Guy L."/>
            <person name="Ettema T.J."/>
        </authorList>
    </citation>
    <scope>NUCLEOTIDE SEQUENCE</scope>
</reference>
<keyword evidence="2" id="KW-0472">Membrane</keyword>
<name>A0A0F9D295_9ZZZZ</name>
<evidence type="ECO:0000256" key="1">
    <source>
        <dbReference type="SAM" id="MobiDB-lite"/>
    </source>
</evidence>
<evidence type="ECO:0000313" key="3">
    <source>
        <dbReference type="EMBL" id="KKL06198.1"/>
    </source>
</evidence>
<feature type="non-terminal residue" evidence="3">
    <location>
        <position position="1"/>
    </location>
</feature>
<accession>A0A0F9D295</accession>
<evidence type="ECO:0008006" key="4">
    <source>
        <dbReference type="Google" id="ProtNLM"/>
    </source>
</evidence>
<dbReference type="EMBL" id="LAZR01043810">
    <property type="protein sequence ID" value="KKL06198.1"/>
    <property type="molecule type" value="Genomic_DNA"/>
</dbReference>